<evidence type="ECO:0000259" key="2">
    <source>
        <dbReference type="PROSITE" id="PS50994"/>
    </source>
</evidence>
<dbReference type="AlphaFoldDB" id="A0A938BNR8"/>
<dbReference type="GO" id="GO:0006313">
    <property type="term" value="P:DNA transposition"/>
    <property type="evidence" value="ECO:0007669"/>
    <property type="project" value="InterPro"/>
</dbReference>
<organism evidence="3 4">
    <name type="scientific">Candidatus Tanganyikabacteria bacterium</name>
    <dbReference type="NCBI Taxonomy" id="2961651"/>
    <lineage>
        <taxon>Bacteria</taxon>
        <taxon>Bacillati</taxon>
        <taxon>Candidatus Sericytochromatia</taxon>
        <taxon>Candidatus Tanganyikabacteria</taxon>
    </lineage>
</organism>
<dbReference type="Pfam" id="PF01527">
    <property type="entry name" value="HTH_Tnp_1"/>
    <property type="match status" value="1"/>
</dbReference>
<dbReference type="InterPro" id="IPR036397">
    <property type="entry name" value="RNaseH_sf"/>
</dbReference>
<dbReference type="InterPro" id="IPR002514">
    <property type="entry name" value="Transposase_8"/>
</dbReference>
<sequence length="355" mass="40792">MRKSRFSEEQIIGVLKEGEAGERVADICRRHGIHAHTYYRWKAKYGGMDVDEAKRLKALEDENRRPLARQPDAEGGRPKKLLKPAAIRRAVGFLEDEFQVSERRACRAIGAPRSSCQYRPVRREPVELMNRLRDLAARRPRYGYRRLHVLLRRDGFCVNHKRVWRLYRAEGLAVRRKKRRKLAAGLRAVPPPPTRPNQMWAANFMADSLATGRTFRTLNVIDCFTREAIGIEADTSMPGGRVVRVLDRIAERRKLPEVVIVDNGPEFAGKALDRWAYEHGVKIHFIRPGKPVENSFVESFNGKFRDECLNESSFVSLADARREIESWRLDYNRARPHSSLGNLSPEQFAVKAGLA</sequence>
<evidence type="ECO:0000313" key="4">
    <source>
        <dbReference type="Proteomes" id="UP000703893"/>
    </source>
</evidence>
<dbReference type="InterPro" id="IPR009057">
    <property type="entry name" value="Homeodomain-like_sf"/>
</dbReference>
<dbReference type="GO" id="GO:0004803">
    <property type="term" value="F:transposase activity"/>
    <property type="evidence" value="ECO:0007669"/>
    <property type="project" value="InterPro"/>
</dbReference>
<dbReference type="PROSITE" id="PS50994">
    <property type="entry name" value="INTEGRASE"/>
    <property type="match status" value="1"/>
</dbReference>
<dbReference type="EMBL" id="VGJX01000574">
    <property type="protein sequence ID" value="MBM3275435.1"/>
    <property type="molecule type" value="Genomic_DNA"/>
</dbReference>
<reference evidence="3 4" key="1">
    <citation type="submission" date="2019-03" db="EMBL/GenBank/DDBJ databases">
        <title>Lake Tanganyika Metagenome-Assembled Genomes (MAGs).</title>
        <authorList>
            <person name="Tran P."/>
        </authorList>
    </citation>
    <scope>NUCLEOTIDE SEQUENCE [LARGE SCALE GENOMIC DNA]</scope>
    <source>
        <strain evidence="3">K_DeepCast_65m_m2_236</strain>
    </source>
</reference>
<dbReference type="InterPro" id="IPR048020">
    <property type="entry name" value="Transpos_IS3"/>
</dbReference>
<dbReference type="InterPro" id="IPR025948">
    <property type="entry name" value="HTH-like_dom"/>
</dbReference>
<evidence type="ECO:0000256" key="1">
    <source>
        <dbReference type="ARBA" id="ARBA00002286"/>
    </source>
</evidence>
<dbReference type="Pfam" id="PF13683">
    <property type="entry name" value="rve_3"/>
    <property type="match status" value="1"/>
</dbReference>
<gene>
    <name evidence="3" type="ORF">FJZ00_09790</name>
</gene>
<name>A0A938BNR8_9BACT</name>
<dbReference type="InterPro" id="IPR001584">
    <property type="entry name" value="Integrase_cat-core"/>
</dbReference>
<comment type="function">
    <text evidence="1">Involved in the transposition of the insertion sequence.</text>
</comment>
<comment type="caution">
    <text evidence="3">The sequence shown here is derived from an EMBL/GenBank/DDBJ whole genome shotgun (WGS) entry which is preliminary data.</text>
</comment>
<dbReference type="GO" id="GO:0003677">
    <property type="term" value="F:DNA binding"/>
    <property type="evidence" value="ECO:0007669"/>
    <property type="project" value="InterPro"/>
</dbReference>
<dbReference type="GO" id="GO:0015074">
    <property type="term" value="P:DNA integration"/>
    <property type="evidence" value="ECO:0007669"/>
    <property type="project" value="InterPro"/>
</dbReference>
<dbReference type="Proteomes" id="UP000703893">
    <property type="component" value="Unassembled WGS sequence"/>
</dbReference>
<dbReference type="PANTHER" id="PTHR47515">
    <property type="entry name" value="LOW CALCIUM RESPONSE LOCUS PROTEIN T"/>
    <property type="match status" value="1"/>
</dbReference>
<evidence type="ECO:0000313" key="3">
    <source>
        <dbReference type="EMBL" id="MBM3275435.1"/>
    </source>
</evidence>
<accession>A0A938BNR8</accession>
<dbReference type="Pfam" id="PF13276">
    <property type="entry name" value="HTH_21"/>
    <property type="match status" value="1"/>
</dbReference>
<dbReference type="NCBIfam" id="NF033516">
    <property type="entry name" value="transpos_IS3"/>
    <property type="match status" value="1"/>
</dbReference>
<dbReference type="Gene3D" id="3.30.420.10">
    <property type="entry name" value="Ribonuclease H-like superfamily/Ribonuclease H"/>
    <property type="match status" value="1"/>
</dbReference>
<dbReference type="SUPFAM" id="SSF53098">
    <property type="entry name" value="Ribonuclease H-like"/>
    <property type="match status" value="1"/>
</dbReference>
<feature type="domain" description="Integrase catalytic" evidence="2">
    <location>
        <begin position="192"/>
        <end position="353"/>
    </location>
</feature>
<protein>
    <submittedName>
        <fullName evidence="3">IS3 family transposase</fullName>
    </submittedName>
</protein>
<dbReference type="SUPFAM" id="SSF46689">
    <property type="entry name" value="Homeodomain-like"/>
    <property type="match status" value="1"/>
</dbReference>
<dbReference type="PANTHER" id="PTHR47515:SF1">
    <property type="entry name" value="BLR2054 PROTEIN"/>
    <property type="match status" value="1"/>
</dbReference>
<proteinExistence type="predicted"/>
<dbReference type="InterPro" id="IPR012337">
    <property type="entry name" value="RNaseH-like_sf"/>
</dbReference>